<keyword evidence="2 5" id="KW-0812">Transmembrane</keyword>
<evidence type="ECO:0000256" key="2">
    <source>
        <dbReference type="ARBA" id="ARBA00022692"/>
    </source>
</evidence>
<dbReference type="Proteomes" id="UP000507245">
    <property type="component" value="Unassembled WGS sequence"/>
</dbReference>
<evidence type="ECO:0000313" key="7">
    <source>
        <dbReference type="EMBL" id="CAB4317578.1"/>
    </source>
</evidence>
<feature type="domain" description="Late embryogenesis abundant protein LEA-2 subgroup" evidence="6">
    <location>
        <begin position="80"/>
        <end position="167"/>
    </location>
</feature>
<dbReference type="GO" id="GO:0009506">
    <property type="term" value="C:plasmodesma"/>
    <property type="evidence" value="ECO:0007669"/>
    <property type="project" value="TreeGrafter"/>
</dbReference>
<dbReference type="InterPro" id="IPR004864">
    <property type="entry name" value="LEA_2"/>
</dbReference>
<evidence type="ECO:0000256" key="3">
    <source>
        <dbReference type="ARBA" id="ARBA00022989"/>
    </source>
</evidence>
<dbReference type="InterPro" id="IPR044839">
    <property type="entry name" value="NDR1-like"/>
</dbReference>
<gene>
    <name evidence="7" type="ORF">ORAREDHAP_LOCUS44420</name>
</gene>
<dbReference type="PANTHER" id="PTHR31415">
    <property type="entry name" value="OS05G0367900 PROTEIN"/>
    <property type="match status" value="1"/>
</dbReference>
<evidence type="ECO:0000256" key="4">
    <source>
        <dbReference type="ARBA" id="ARBA00023136"/>
    </source>
</evidence>
<evidence type="ECO:0000256" key="1">
    <source>
        <dbReference type="ARBA" id="ARBA00004167"/>
    </source>
</evidence>
<feature type="transmembrane region" description="Helical" evidence="5">
    <location>
        <begin position="12"/>
        <end position="40"/>
    </location>
</feature>
<evidence type="ECO:0000256" key="5">
    <source>
        <dbReference type="SAM" id="Phobius"/>
    </source>
</evidence>
<dbReference type="EMBL" id="CAEKKB010000007">
    <property type="protein sequence ID" value="CAB4317578.1"/>
    <property type="molecule type" value="Genomic_DNA"/>
</dbReference>
<keyword evidence="8" id="KW-1185">Reference proteome</keyword>
<dbReference type="PANTHER" id="PTHR31415:SF109">
    <property type="entry name" value="NDR1_HIN1-LIKE PROTEIN 10"/>
    <property type="match status" value="1"/>
</dbReference>
<sequence length="232" mass="26414">MRIGRQSRWCNFSCFFWILYYSILAFILFIVAVIIFWLIFQPQELKFTVTDASLTQFNLTNTNTNNNNNNTLYYNLALNVSIRNPNKKAGVYYNRIQAIGNYGKKRFALVNTTSTPFYQGHKNTTMVRFVLQGQQVVVLGGKELSRFNSETSARVYNIDVKLAPRIKARYGKIKTAYFKPPKVDCQLKLPLSTIYNNGTSVGPKFVSKECGSVKIFTISVGIEIGPFSFETG</sequence>
<dbReference type="OrthoDB" id="10318669at2759"/>
<dbReference type="AlphaFoldDB" id="A0A6J5Y273"/>
<proteinExistence type="predicted"/>
<dbReference type="Pfam" id="PF03168">
    <property type="entry name" value="LEA_2"/>
    <property type="match status" value="1"/>
</dbReference>
<organism evidence="7 8">
    <name type="scientific">Prunus armeniaca</name>
    <name type="common">Apricot</name>
    <name type="synonym">Armeniaca vulgaris</name>
    <dbReference type="NCBI Taxonomy" id="36596"/>
    <lineage>
        <taxon>Eukaryota</taxon>
        <taxon>Viridiplantae</taxon>
        <taxon>Streptophyta</taxon>
        <taxon>Embryophyta</taxon>
        <taxon>Tracheophyta</taxon>
        <taxon>Spermatophyta</taxon>
        <taxon>Magnoliopsida</taxon>
        <taxon>eudicotyledons</taxon>
        <taxon>Gunneridae</taxon>
        <taxon>Pentapetalae</taxon>
        <taxon>rosids</taxon>
        <taxon>fabids</taxon>
        <taxon>Rosales</taxon>
        <taxon>Rosaceae</taxon>
        <taxon>Amygdaloideae</taxon>
        <taxon>Amygdaleae</taxon>
        <taxon>Prunus</taxon>
    </lineage>
</organism>
<dbReference type="GO" id="GO:0098542">
    <property type="term" value="P:defense response to other organism"/>
    <property type="evidence" value="ECO:0007669"/>
    <property type="project" value="InterPro"/>
</dbReference>
<accession>A0A6J5Y273</accession>
<keyword evidence="3 5" id="KW-1133">Transmembrane helix</keyword>
<evidence type="ECO:0000259" key="6">
    <source>
        <dbReference type="Pfam" id="PF03168"/>
    </source>
</evidence>
<comment type="subcellular location">
    <subcellularLocation>
        <location evidence="1">Membrane</location>
        <topology evidence="1">Single-pass membrane protein</topology>
    </subcellularLocation>
</comment>
<name>A0A6J5Y273_PRUAR</name>
<reference evidence="8" key="1">
    <citation type="journal article" date="2020" name="Genome Biol.">
        <title>Gamete binning: chromosome-level and haplotype-resolved genome assembly enabled by high-throughput single-cell sequencing of gamete genomes.</title>
        <authorList>
            <person name="Campoy J.A."/>
            <person name="Sun H."/>
            <person name="Goel M."/>
            <person name="Jiao W.-B."/>
            <person name="Folz-Donahue K."/>
            <person name="Wang N."/>
            <person name="Rubio M."/>
            <person name="Liu C."/>
            <person name="Kukat C."/>
            <person name="Ruiz D."/>
            <person name="Huettel B."/>
            <person name="Schneeberger K."/>
        </authorList>
    </citation>
    <scope>NUCLEOTIDE SEQUENCE [LARGE SCALE GENOMIC DNA]</scope>
    <source>
        <strain evidence="8">cv. Rojo Pasion</strain>
    </source>
</reference>
<evidence type="ECO:0000313" key="8">
    <source>
        <dbReference type="Proteomes" id="UP000507245"/>
    </source>
</evidence>
<protein>
    <recommendedName>
        <fullName evidence="6">Late embryogenesis abundant protein LEA-2 subgroup domain-containing protein</fullName>
    </recommendedName>
</protein>
<dbReference type="GO" id="GO:0005886">
    <property type="term" value="C:plasma membrane"/>
    <property type="evidence" value="ECO:0007669"/>
    <property type="project" value="TreeGrafter"/>
</dbReference>
<keyword evidence="4 5" id="KW-0472">Membrane</keyword>